<reference evidence="2" key="1">
    <citation type="submission" date="2016-10" db="EMBL/GenBank/DDBJ databases">
        <authorList>
            <person name="Varghese N."/>
            <person name="Submissions S."/>
        </authorList>
    </citation>
    <scope>NUCLEOTIDE SEQUENCE [LARGE SCALE GENOMIC DNA]</scope>
    <source>
        <strain evidence="2">LMG 26031</strain>
    </source>
</reference>
<proteinExistence type="predicted"/>
<dbReference type="Proteomes" id="UP000198866">
    <property type="component" value="Unassembled WGS sequence"/>
</dbReference>
<evidence type="ECO:0000313" key="2">
    <source>
        <dbReference type="Proteomes" id="UP000198866"/>
    </source>
</evidence>
<organism evidence="1 2">
    <name type="scientific">Paraburkholderia diazotrophica</name>
    <dbReference type="NCBI Taxonomy" id="667676"/>
    <lineage>
        <taxon>Bacteria</taxon>
        <taxon>Pseudomonadati</taxon>
        <taxon>Pseudomonadota</taxon>
        <taxon>Betaproteobacteria</taxon>
        <taxon>Burkholderiales</taxon>
        <taxon>Burkholderiaceae</taxon>
        <taxon>Paraburkholderia</taxon>
    </lineage>
</organism>
<gene>
    <name evidence="1" type="ORF">SAMN05192539_10396</name>
</gene>
<evidence type="ECO:0000313" key="1">
    <source>
        <dbReference type="EMBL" id="SEK07573.1"/>
    </source>
</evidence>
<dbReference type="RefSeq" id="WP_281248573.1">
    <property type="nucleotide sequence ID" value="NZ_FNYE01000039.1"/>
</dbReference>
<keyword evidence="2" id="KW-1185">Reference proteome</keyword>
<dbReference type="AlphaFoldDB" id="A0A1H7E0S0"/>
<accession>A0A1H7E0S0</accession>
<sequence>MKPRQREQIVSTAMAVVPPVSAVDDFAALVLDALDRSGLRANA</sequence>
<name>A0A1H7E0S0_9BURK</name>
<dbReference type="EMBL" id="FNYE01000039">
    <property type="protein sequence ID" value="SEK07573.1"/>
    <property type="molecule type" value="Genomic_DNA"/>
</dbReference>
<protein>
    <submittedName>
        <fullName evidence="1">Uncharacterized protein</fullName>
    </submittedName>
</protein>